<evidence type="ECO:0000256" key="1">
    <source>
        <dbReference type="ARBA" id="ARBA00093462"/>
    </source>
</evidence>
<dbReference type="PANTHER" id="PTHR37293:SF6">
    <property type="entry name" value="DNA REPLICATION PROTEIN DNAD"/>
    <property type="match status" value="1"/>
</dbReference>
<evidence type="ECO:0000313" key="4">
    <source>
        <dbReference type="EMBL" id="RAL22546.1"/>
    </source>
</evidence>
<dbReference type="SUPFAM" id="SSF158499">
    <property type="entry name" value="DnaD domain-like"/>
    <property type="match status" value="1"/>
</dbReference>
<sequence>MNMEQNGMVQTGLVHLLQEGSIALPVVLLKEYKRLGLSEKEVMLLIHLILFREKEQKLFPSIGELKERMNGTTDELLQLIERLVKSGLLKIEEELDEEGLHSERYSLVPLFERLISSYTEEKNDKIALEETTYDSIFHLFEQEFGRPLSPWECETLAQWIDTDGYQEELIEAALREAIYCGKMNIRYIDRILLEWQQHKIETVEQAIEYSRKFRQKGTLYQSSERNSSPKPAFSFYNWVNQES</sequence>
<dbReference type="AlphaFoldDB" id="A0A364K2A9"/>
<reference evidence="4 5" key="2">
    <citation type="submission" date="2018-06" db="EMBL/GenBank/DDBJ databases">
        <authorList>
            <person name="Zhirakovskaya E."/>
        </authorList>
    </citation>
    <scope>NUCLEOTIDE SEQUENCE [LARGE SCALE GENOMIC DNA]</scope>
    <source>
        <strain evidence="4 5">FBKL4.011</strain>
    </source>
</reference>
<organism evidence="4 5">
    <name type="scientific">Thermoflavimicrobium daqui</name>
    <dbReference type="NCBI Taxonomy" id="2137476"/>
    <lineage>
        <taxon>Bacteria</taxon>
        <taxon>Bacillati</taxon>
        <taxon>Bacillota</taxon>
        <taxon>Bacilli</taxon>
        <taxon>Bacillales</taxon>
        <taxon>Thermoactinomycetaceae</taxon>
        <taxon>Thermoflavimicrobium</taxon>
    </lineage>
</organism>
<evidence type="ECO:0000259" key="3">
    <source>
        <dbReference type="Pfam" id="PF21984"/>
    </source>
</evidence>
<dbReference type="InterPro" id="IPR053843">
    <property type="entry name" value="DnaD_N"/>
</dbReference>
<dbReference type="Gene3D" id="1.10.10.10">
    <property type="entry name" value="Winged helix-like DNA-binding domain superfamily/Winged helix DNA-binding domain"/>
    <property type="match status" value="1"/>
</dbReference>
<gene>
    <name evidence="4" type="ORF">DL897_14130</name>
</gene>
<dbReference type="NCBIfam" id="TIGR01446">
    <property type="entry name" value="DnaD_dom"/>
    <property type="match status" value="1"/>
</dbReference>
<name>A0A364K2A9_9BACL</name>
<evidence type="ECO:0000313" key="5">
    <source>
        <dbReference type="Proteomes" id="UP000251213"/>
    </source>
</evidence>
<dbReference type="InterPro" id="IPR006343">
    <property type="entry name" value="DnaB/C_C"/>
</dbReference>
<keyword evidence="5" id="KW-1185">Reference proteome</keyword>
<protein>
    <submittedName>
        <fullName evidence="4">DNA replication protein DnaD</fullName>
    </submittedName>
</protein>
<dbReference type="InterPro" id="IPR034829">
    <property type="entry name" value="DnaD-like_sf"/>
</dbReference>
<proteinExistence type="inferred from homology"/>
<dbReference type="Pfam" id="PF07261">
    <property type="entry name" value="DnaB_2"/>
    <property type="match status" value="1"/>
</dbReference>
<comment type="caution">
    <text evidence="4">The sequence shown here is derived from an EMBL/GenBank/DDBJ whole genome shotgun (WGS) entry which is preliminary data.</text>
</comment>
<feature type="domain" description="DnaD N-terminal" evidence="3">
    <location>
        <begin position="25"/>
        <end position="124"/>
    </location>
</feature>
<feature type="domain" description="DnaB/C C-terminal" evidence="2">
    <location>
        <begin position="137"/>
        <end position="209"/>
    </location>
</feature>
<dbReference type="Gene3D" id="1.10.10.630">
    <property type="entry name" value="DnaD domain-like"/>
    <property type="match status" value="1"/>
</dbReference>
<dbReference type="InterPro" id="IPR053162">
    <property type="entry name" value="DnaD"/>
</dbReference>
<comment type="similarity">
    <text evidence="1">Belongs to the DnaB/DnaD family.</text>
</comment>
<dbReference type="OrthoDB" id="9770238at2"/>
<dbReference type="InterPro" id="IPR036388">
    <property type="entry name" value="WH-like_DNA-bd_sf"/>
</dbReference>
<dbReference type="Proteomes" id="UP000251213">
    <property type="component" value="Unassembled WGS sequence"/>
</dbReference>
<evidence type="ECO:0000259" key="2">
    <source>
        <dbReference type="Pfam" id="PF07261"/>
    </source>
</evidence>
<dbReference type="Pfam" id="PF21984">
    <property type="entry name" value="DnaD_N"/>
    <property type="match status" value="1"/>
</dbReference>
<dbReference type="PANTHER" id="PTHR37293">
    <property type="entry name" value="PHAGE REPLICATION PROTEIN-RELATED"/>
    <property type="match status" value="1"/>
</dbReference>
<accession>A0A364K2A9</accession>
<reference evidence="4 5" key="1">
    <citation type="submission" date="2018-06" db="EMBL/GenBank/DDBJ databases">
        <title>Thermoflavimicrobium daqus sp. nov., a thermophilic microbe isolated from Moutai-flavour Daqu.</title>
        <authorList>
            <person name="Wang X."/>
            <person name="Zhou H."/>
        </authorList>
    </citation>
    <scope>NUCLEOTIDE SEQUENCE [LARGE SCALE GENOMIC DNA]</scope>
    <source>
        <strain evidence="4 5">FBKL4.011</strain>
    </source>
</reference>
<dbReference type="EMBL" id="QJKK01000009">
    <property type="protein sequence ID" value="RAL22546.1"/>
    <property type="molecule type" value="Genomic_DNA"/>
</dbReference>